<accession>A0A9P7DZW5</accession>
<reference evidence="1" key="1">
    <citation type="journal article" date="2020" name="New Phytol.">
        <title>Comparative genomics reveals dynamic genome evolution in host specialist ectomycorrhizal fungi.</title>
        <authorList>
            <person name="Lofgren L.A."/>
            <person name="Nguyen N.H."/>
            <person name="Vilgalys R."/>
            <person name="Ruytinx J."/>
            <person name="Liao H.L."/>
            <person name="Branco S."/>
            <person name="Kuo A."/>
            <person name="LaButti K."/>
            <person name="Lipzen A."/>
            <person name="Andreopoulos W."/>
            <person name="Pangilinan J."/>
            <person name="Riley R."/>
            <person name="Hundley H."/>
            <person name="Na H."/>
            <person name="Barry K."/>
            <person name="Grigoriev I.V."/>
            <person name="Stajich J.E."/>
            <person name="Kennedy P.G."/>
        </authorList>
    </citation>
    <scope>NUCLEOTIDE SEQUENCE</scope>
    <source>
        <strain evidence="1">MN1</strain>
    </source>
</reference>
<dbReference type="RefSeq" id="XP_041188085.1">
    <property type="nucleotide sequence ID" value="XM_041331655.1"/>
</dbReference>
<dbReference type="AlphaFoldDB" id="A0A9P7DZW5"/>
<proteinExistence type="predicted"/>
<dbReference type="SUPFAM" id="SSF56219">
    <property type="entry name" value="DNase I-like"/>
    <property type="match status" value="1"/>
</dbReference>
<comment type="caution">
    <text evidence="1">The sequence shown here is derived from an EMBL/GenBank/DDBJ whole genome shotgun (WGS) entry which is preliminary data.</text>
</comment>
<evidence type="ECO:0000313" key="2">
    <source>
        <dbReference type="Proteomes" id="UP000807769"/>
    </source>
</evidence>
<dbReference type="Proteomes" id="UP000807769">
    <property type="component" value="Unassembled WGS sequence"/>
</dbReference>
<gene>
    <name evidence="1" type="ORF">BJ212DRAFT_1281912</name>
</gene>
<dbReference type="OrthoDB" id="2840473at2759"/>
<sequence length="76" mass="9061">MNNDDDPPKPHFRIWQQNLHKSVNAWEHMLSNLNPDTYDLACIQEPYLNPVNLTNASNLQRHWDIIYPTRHHNSTE</sequence>
<evidence type="ECO:0008006" key="3">
    <source>
        <dbReference type="Google" id="ProtNLM"/>
    </source>
</evidence>
<dbReference type="InterPro" id="IPR036691">
    <property type="entry name" value="Endo/exonu/phosph_ase_sf"/>
</dbReference>
<keyword evidence="2" id="KW-1185">Reference proteome</keyword>
<organism evidence="1 2">
    <name type="scientific">Suillus subaureus</name>
    <dbReference type="NCBI Taxonomy" id="48587"/>
    <lineage>
        <taxon>Eukaryota</taxon>
        <taxon>Fungi</taxon>
        <taxon>Dikarya</taxon>
        <taxon>Basidiomycota</taxon>
        <taxon>Agaricomycotina</taxon>
        <taxon>Agaricomycetes</taxon>
        <taxon>Agaricomycetidae</taxon>
        <taxon>Boletales</taxon>
        <taxon>Suillineae</taxon>
        <taxon>Suillaceae</taxon>
        <taxon>Suillus</taxon>
    </lineage>
</organism>
<dbReference type="Gene3D" id="3.60.10.10">
    <property type="entry name" value="Endonuclease/exonuclease/phosphatase"/>
    <property type="match status" value="1"/>
</dbReference>
<name>A0A9P7DZW5_9AGAM</name>
<dbReference type="EMBL" id="JABBWG010000043">
    <property type="protein sequence ID" value="KAG1807482.1"/>
    <property type="molecule type" value="Genomic_DNA"/>
</dbReference>
<evidence type="ECO:0000313" key="1">
    <source>
        <dbReference type="EMBL" id="KAG1807482.1"/>
    </source>
</evidence>
<protein>
    <recommendedName>
        <fullName evidence="3">Endonuclease/exonuclease/phosphatase domain-containing protein</fullName>
    </recommendedName>
</protein>
<dbReference type="GeneID" id="64625672"/>